<feature type="compositionally biased region" description="Basic residues" evidence="6">
    <location>
        <begin position="42"/>
        <end position="52"/>
    </location>
</feature>
<dbReference type="PROSITE" id="PS50811">
    <property type="entry name" value="WRKY"/>
    <property type="match status" value="1"/>
</dbReference>
<dbReference type="PANTHER" id="PTHR32096">
    <property type="entry name" value="WRKY TRANSCRIPTION FACTOR 30-RELATED-RELATED"/>
    <property type="match status" value="1"/>
</dbReference>
<feature type="region of interest" description="Disordered" evidence="6">
    <location>
        <begin position="1"/>
        <end position="80"/>
    </location>
</feature>
<protein>
    <recommendedName>
        <fullName evidence="7">WRKY domain-containing protein</fullName>
    </recommendedName>
</protein>
<evidence type="ECO:0000256" key="1">
    <source>
        <dbReference type="ARBA" id="ARBA00004123"/>
    </source>
</evidence>
<keyword evidence="4" id="KW-0804">Transcription</keyword>
<dbReference type="AlphaFoldDB" id="S8DBT2"/>
<sequence length="107" mass="11839">MSINKQQRKARSSGELDDVEYSPEDNNGARDVRINSASLSKRSGKGGIHRRVVSVPVPLKEMDGGRLKGDQSSAPPSDSWAWRKYGQKPIKGSPYPRYVSVDQLINV</sequence>
<feature type="compositionally biased region" description="Basic residues" evidence="6">
    <location>
        <begin position="1"/>
        <end position="11"/>
    </location>
</feature>
<keyword evidence="9" id="KW-1185">Reference proteome</keyword>
<dbReference type="InterPro" id="IPR044810">
    <property type="entry name" value="WRKY_plant"/>
</dbReference>
<name>S8DBT2_9LAMI</name>
<comment type="caution">
    <text evidence="8">The sequence shown here is derived from an EMBL/GenBank/DDBJ whole genome shotgun (WGS) entry which is preliminary data.</text>
</comment>
<dbReference type="PANTHER" id="PTHR32096:SF137">
    <property type="entry name" value="WRKY TRANSCRIPTION FACTOR 65 ISOFORM X1-RELATED"/>
    <property type="match status" value="1"/>
</dbReference>
<keyword evidence="2" id="KW-0805">Transcription regulation</keyword>
<dbReference type="GO" id="GO:0000976">
    <property type="term" value="F:transcription cis-regulatory region binding"/>
    <property type="evidence" value="ECO:0007669"/>
    <property type="project" value="TreeGrafter"/>
</dbReference>
<dbReference type="SMART" id="SM00774">
    <property type="entry name" value="WRKY"/>
    <property type="match status" value="1"/>
</dbReference>
<dbReference type="Pfam" id="PF03106">
    <property type="entry name" value="WRKY"/>
    <property type="match status" value="1"/>
</dbReference>
<proteinExistence type="predicted"/>
<dbReference type="InterPro" id="IPR003657">
    <property type="entry name" value="WRKY_dom"/>
</dbReference>
<keyword evidence="5" id="KW-0539">Nucleus</keyword>
<evidence type="ECO:0000259" key="7">
    <source>
        <dbReference type="PROSITE" id="PS50811"/>
    </source>
</evidence>
<feature type="compositionally biased region" description="Basic and acidic residues" evidence="6">
    <location>
        <begin position="60"/>
        <end position="69"/>
    </location>
</feature>
<dbReference type="Gene3D" id="2.20.25.80">
    <property type="entry name" value="WRKY domain"/>
    <property type="match status" value="1"/>
</dbReference>
<reference evidence="8 9" key="1">
    <citation type="journal article" date="2013" name="BMC Genomics">
        <title>The miniature genome of a carnivorous plant Genlisea aurea contains a low number of genes and short non-coding sequences.</title>
        <authorList>
            <person name="Leushkin E.V."/>
            <person name="Sutormin R.A."/>
            <person name="Nabieva E.R."/>
            <person name="Penin A.A."/>
            <person name="Kondrashov A.S."/>
            <person name="Logacheva M.D."/>
        </authorList>
    </citation>
    <scope>NUCLEOTIDE SEQUENCE [LARGE SCALE GENOMIC DNA]</scope>
</reference>
<accession>S8DBT2</accession>
<dbReference type="InterPro" id="IPR036576">
    <property type="entry name" value="WRKY_dom_sf"/>
</dbReference>
<comment type="subcellular location">
    <subcellularLocation>
        <location evidence="1">Nucleus</location>
    </subcellularLocation>
</comment>
<evidence type="ECO:0000256" key="5">
    <source>
        <dbReference type="ARBA" id="ARBA00023242"/>
    </source>
</evidence>
<dbReference type="SUPFAM" id="SSF118290">
    <property type="entry name" value="WRKY DNA-binding domain"/>
    <property type="match status" value="1"/>
</dbReference>
<evidence type="ECO:0000256" key="2">
    <source>
        <dbReference type="ARBA" id="ARBA00023015"/>
    </source>
</evidence>
<gene>
    <name evidence="8" type="ORF">M569_14606</name>
</gene>
<dbReference type="OrthoDB" id="726408at2759"/>
<dbReference type="GO" id="GO:0003700">
    <property type="term" value="F:DNA-binding transcription factor activity"/>
    <property type="evidence" value="ECO:0007669"/>
    <property type="project" value="InterPro"/>
</dbReference>
<keyword evidence="3" id="KW-0238">DNA-binding</keyword>
<organism evidence="8 9">
    <name type="scientific">Genlisea aurea</name>
    <dbReference type="NCBI Taxonomy" id="192259"/>
    <lineage>
        <taxon>Eukaryota</taxon>
        <taxon>Viridiplantae</taxon>
        <taxon>Streptophyta</taxon>
        <taxon>Embryophyta</taxon>
        <taxon>Tracheophyta</taxon>
        <taxon>Spermatophyta</taxon>
        <taxon>Magnoliopsida</taxon>
        <taxon>eudicotyledons</taxon>
        <taxon>Gunneridae</taxon>
        <taxon>Pentapetalae</taxon>
        <taxon>asterids</taxon>
        <taxon>lamiids</taxon>
        <taxon>Lamiales</taxon>
        <taxon>Lentibulariaceae</taxon>
        <taxon>Genlisea</taxon>
    </lineage>
</organism>
<dbReference type="GO" id="GO:0005634">
    <property type="term" value="C:nucleus"/>
    <property type="evidence" value="ECO:0007669"/>
    <property type="project" value="UniProtKB-SubCell"/>
</dbReference>
<evidence type="ECO:0000256" key="6">
    <source>
        <dbReference type="SAM" id="MobiDB-lite"/>
    </source>
</evidence>
<evidence type="ECO:0000313" key="8">
    <source>
        <dbReference type="EMBL" id="EPS60198.1"/>
    </source>
</evidence>
<dbReference type="EMBL" id="AUSU01007746">
    <property type="protein sequence ID" value="EPS60198.1"/>
    <property type="molecule type" value="Genomic_DNA"/>
</dbReference>
<evidence type="ECO:0000313" key="9">
    <source>
        <dbReference type="Proteomes" id="UP000015453"/>
    </source>
</evidence>
<dbReference type="Proteomes" id="UP000015453">
    <property type="component" value="Unassembled WGS sequence"/>
</dbReference>
<feature type="domain" description="WRKY" evidence="7">
    <location>
        <begin position="71"/>
        <end position="97"/>
    </location>
</feature>
<evidence type="ECO:0000256" key="4">
    <source>
        <dbReference type="ARBA" id="ARBA00023163"/>
    </source>
</evidence>
<evidence type="ECO:0000256" key="3">
    <source>
        <dbReference type="ARBA" id="ARBA00023125"/>
    </source>
</evidence>